<dbReference type="Proteomes" id="UP001652600">
    <property type="component" value="Chromosome 12"/>
</dbReference>
<dbReference type="AlphaFoldDB" id="A0A1S3B3F3"/>
<dbReference type="SUPFAM" id="SSF51197">
    <property type="entry name" value="Clavaminate synthase-like"/>
    <property type="match status" value="1"/>
</dbReference>
<dbReference type="RefSeq" id="XP_008441442.2">
    <property type="nucleotide sequence ID" value="XM_008443220.3"/>
</dbReference>
<protein>
    <submittedName>
        <fullName evidence="7">Gibberellin 2-beta-dioxygenase 8 isoform X1</fullName>
    </submittedName>
</protein>
<evidence type="ECO:0000313" key="7">
    <source>
        <dbReference type="RefSeq" id="XP_008441442.2"/>
    </source>
</evidence>
<dbReference type="InterPro" id="IPR005123">
    <property type="entry name" value="Oxoglu/Fe-dep_dioxygenase_dom"/>
</dbReference>
<feature type="compositionally biased region" description="Basic residues" evidence="4">
    <location>
        <begin position="21"/>
        <end position="40"/>
    </location>
</feature>
<keyword evidence="3" id="KW-0560">Oxidoreductase</keyword>
<comment type="similarity">
    <text evidence="3">Belongs to the iron/ascorbate-dependent oxidoreductase family.</text>
</comment>
<dbReference type="KEGG" id="cmo:103485556"/>
<dbReference type="PROSITE" id="PS51471">
    <property type="entry name" value="FE2OG_OXY"/>
    <property type="match status" value="1"/>
</dbReference>
<dbReference type="Gene3D" id="2.60.120.330">
    <property type="entry name" value="B-lactam Antibiotic, Isopenicillin N Synthase, Chain"/>
    <property type="match status" value="1"/>
</dbReference>
<keyword evidence="1 3" id="KW-0479">Metal-binding</keyword>
<sequence length="377" mass="43180">MKTVKMFVPKPSLQYTLYKSKEHKPKTNKKRKNKNIKKRSSANVAMDPPFHEAYKTLLAETAAEAKGTSDVVTVEEWDLPVVDLGRLTGGKVEEEEECKNDIIRASKEWGFFQVVNHGISNQLLAKMRAKQIELFKQPFERKSKEDQFSNFSAGSYRWGTPSATSITQLSWSEAFHVSLSDILGSNYGSDDDLRSTMEEYAGKVSRLAQKLAEILGENLGRSSKFFIENCVPSTCYLRMNRYPPCPVQGQIFGLMPHTDSDFLTILHQDQVGGLELVKDGKWIAVKPNPQALIVNIGDLFQVWSNDEYKSVEHRVVTNSRKERYSIAYFLCPWSETVIKSKSEPGVYRRFSFREFRNQVQEDVRKYGYKIGLPRFVL</sequence>
<keyword evidence="2 3" id="KW-0408">Iron</keyword>
<dbReference type="eggNOG" id="KOG0143">
    <property type="taxonomic scope" value="Eukaryota"/>
</dbReference>
<proteinExistence type="inferred from homology"/>
<organism evidence="6 7">
    <name type="scientific">Cucumis melo</name>
    <name type="common">Muskmelon</name>
    <dbReference type="NCBI Taxonomy" id="3656"/>
    <lineage>
        <taxon>Eukaryota</taxon>
        <taxon>Viridiplantae</taxon>
        <taxon>Streptophyta</taxon>
        <taxon>Embryophyta</taxon>
        <taxon>Tracheophyta</taxon>
        <taxon>Spermatophyta</taxon>
        <taxon>Magnoliopsida</taxon>
        <taxon>eudicotyledons</taxon>
        <taxon>Gunneridae</taxon>
        <taxon>Pentapetalae</taxon>
        <taxon>rosids</taxon>
        <taxon>fabids</taxon>
        <taxon>Cucurbitales</taxon>
        <taxon>Cucurbitaceae</taxon>
        <taxon>Benincaseae</taxon>
        <taxon>Cucumis</taxon>
    </lineage>
</organism>
<dbReference type="PANTHER" id="PTHR47990">
    <property type="entry name" value="2-OXOGLUTARATE (2OG) AND FE(II)-DEPENDENT OXYGENASE SUPERFAMILY PROTEIN-RELATED"/>
    <property type="match status" value="1"/>
</dbReference>
<dbReference type="InterPro" id="IPR027443">
    <property type="entry name" value="IPNS-like_sf"/>
</dbReference>
<evidence type="ECO:0000256" key="2">
    <source>
        <dbReference type="ARBA" id="ARBA00023004"/>
    </source>
</evidence>
<feature type="region of interest" description="Disordered" evidence="4">
    <location>
        <begin position="19"/>
        <end position="42"/>
    </location>
</feature>
<dbReference type="GO" id="GO:0045543">
    <property type="term" value="F:gibberellin 2-beta-dioxygenase activity"/>
    <property type="evidence" value="ECO:0007669"/>
    <property type="project" value="UniProtKB-EC"/>
</dbReference>
<evidence type="ECO:0000313" key="6">
    <source>
        <dbReference type="Proteomes" id="UP001652600"/>
    </source>
</evidence>
<dbReference type="Pfam" id="PF03171">
    <property type="entry name" value="2OG-FeII_Oxy"/>
    <property type="match status" value="1"/>
</dbReference>
<reference evidence="7" key="1">
    <citation type="submission" date="2025-08" db="UniProtKB">
        <authorList>
            <consortium name="RefSeq"/>
        </authorList>
    </citation>
    <scope>IDENTIFICATION</scope>
    <source>
        <tissue evidence="7">Stem</tissue>
    </source>
</reference>
<dbReference type="InterPro" id="IPR026992">
    <property type="entry name" value="DIOX_N"/>
</dbReference>
<dbReference type="GeneID" id="103485556"/>
<evidence type="ECO:0000259" key="5">
    <source>
        <dbReference type="PROSITE" id="PS51471"/>
    </source>
</evidence>
<name>A0A1S3B3F3_CUCME</name>
<dbReference type="Pfam" id="PF14226">
    <property type="entry name" value="DIOX_N"/>
    <property type="match status" value="1"/>
</dbReference>
<dbReference type="InterPro" id="IPR050231">
    <property type="entry name" value="Iron_ascorbate_oxido_reductase"/>
</dbReference>
<evidence type="ECO:0000256" key="3">
    <source>
        <dbReference type="RuleBase" id="RU003682"/>
    </source>
</evidence>
<evidence type="ECO:0000256" key="1">
    <source>
        <dbReference type="ARBA" id="ARBA00022723"/>
    </source>
</evidence>
<feature type="domain" description="Fe2OG dioxygenase" evidence="5">
    <location>
        <begin position="233"/>
        <end position="332"/>
    </location>
</feature>
<dbReference type="GO" id="GO:0046872">
    <property type="term" value="F:metal ion binding"/>
    <property type="evidence" value="ECO:0007669"/>
    <property type="project" value="UniProtKB-KW"/>
</dbReference>
<keyword evidence="6" id="KW-1185">Reference proteome</keyword>
<dbReference type="GO" id="GO:0009685">
    <property type="term" value="P:gibberellin metabolic process"/>
    <property type="evidence" value="ECO:0007669"/>
    <property type="project" value="UniProtKB-ARBA"/>
</dbReference>
<evidence type="ECO:0000256" key="4">
    <source>
        <dbReference type="SAM" id="MobiDB-lite"/>
    </source>
</evidence>
<dbReference type="InParanoid" id="A0A1S3B3F3"/>
<gene>
    <name evidence="7" type="primary">LOC103485556</name>
</gene>
<dbReference type="InterPro" id="IPR044861">
    <property type="entry name" value="IPNS-like_FE2OG_OXY"/>
</dbReference>
<accession>A0A1S3B3F3</accession>